<evidence type="ECO:0000256" key="1">
    <source>
        <dbReference type="ARBA" id="ARBA00004251"/>
    </source>
</evidence>
<evidence type="ECO:0000313" key="15">
    <source>
        <dbReference type="EMBL" id="CAD7399348.1"/>
    </source>
</evidence>
<dbReference type="FunFam" id="4.10.400.10:FF:000030">
    <property type="entry name" value="Sortilin related receptor 1"/>
    <property type="match status" value="1"/>
</dbReference>
<dbReference type="Gene3D" id="4.10.400.10">
    <property type="entry name" value="Low-density Lipoprotein Receptor"/>
    <property type="match status" value="3"/>
</dbReference>
<dbReference type="InterPro" id="IPR002172">
    <property type="entry name" value="LDrepeatLR_classA_rpt"/>
</dbReference>
<keyword evidence="4" id="KW-0964">Secreted</keyword>
<evidence type="ECO:0000256" key="5">
    <source>
        <dbReference type="ARBA" id="ARBA00022536"/>
    </source>
</evidence>
<feature type="disulfide bond" evidence="14">
    <location>
        <begin position="224"/>
        <end position="239"/>
    </location>
</feature>
<feature type="disulfide bond" evidence="14">
    <location>
        <begin position="143"/>
        <end position="155"/>
    </location>
</feature>
<evidence type="ECO:0000256" key="6">
    <source>
        <dbReference type="ARBA" id="ARBA00022583"/>
    </source>
</evidence>
<reference evidence="15" key="1">
    <citation type="submission" date="2020-11" db="EMBL/GenBank/DDBJ databases">
        <authorList>
            <person name="Tran Van P."/>
        </authorList>
    </citation>
    <scope>NUCLEOTIDE SEQUENCE</scope>
</reference>
<comment type="caution">
    <text evidence="14">Lacks conserved residue(s) required for the propagation of feature annotation.</text>
</comment>
<keyword evidence="7" id="KW-0812">Transmembrane</keyword>
<dbReference type="SUPFAM" id="SSF57424">
    <property type="entry name" value="LDL receptor-like module"/>
    <property type="match status" value="3"/>
</dbReference>
<dbReference type="Pfam" id="PF00057">
    <property type="entry name" value="Ldl_recept_a"/>
    <property type="match status" value="3"/>
</dbReference>
<evidence type="ECO:0000256" key="3">
    <source>
        <dbReference type="ARBA" id="ARBA00022475"/>
    </source>
</evidence>
<gene>
    <name evidence="15" type="ORF">TCEB3V08_LOCUS4970</name>
</gene>
<dbReference type="GO" id="GO:0043235">
    <property type="term" value="C:receptor complex"/>
    <property type="evidence" value="ECO:0007669"/>
    <property type="project" value="TreeGrafter"/>
</dbReference>
<name>A0A7R9CQ52_TIMCR</name>
<feature type="disulfide bond" evidence="14">
    <location>
        <begin position="16"/>
        <end position="28"/>
    </location>
</feature>
<sequence length="258" mass="28268">MALMMTGGWEGETRTCSDKEFTCSNGRCIPSHWQCDNEKDCTDESDEDPKTCREYFRPSLGFPFVRDGCSIHSTLFLVGRAARSGKLRLNCVTLVCALGWYKSLITGNGTLVYDITEAKKVLLSTTSRFVSWVCCVCAEKRSCELNMFECAPGVCISPAWVCDRQPDCVDARDEFNCSKCCMPDLEIVSLTGDPVGAGGQKVCSPEEFTCRSQLGECVPLTWMCDDNADCSDGSDEKACSKLGLPYSHVACPASLLAH</sequence>
<feature type="disulfide bond" evidence="14">
    <location>
        <begin position="23"/>
        <end position="41"/>
    </location>
</feature>
<dbReference type="InterPro" id="IPR023415">
    <property type="entry name" value="LDLR_class-A_CS"/>
</dbReference>
<evidence type="ECO:0000256" key="7">
    <source>
        <dbReference type="ARBA" id="ARBA00022692"/>
    </source>
</evidence>
<evidence type="ECO:0000256" key="2">
    <source>
        <dbReference type="ARBA" id="ARBA00004613"/>
    </source>
</evidence>
<dbReference type="SMART" id="SM00192">
    <property type="entry name" value="LDLa"/>
    <property type="match status" value="3"/>
</dbReference>
<evidence type="ECO:0000256" key="9">
    <source>
        <dbReference type="ARBA" id="ARBA00022989"/>
    </source>
</evidence>
<dbReference type="AlphaFoldDB" id="A0A7R9CQ52"/>
<keyword evidence="3" id="KW-1003">Cell membrane</keyword>
<proteinExistence type="predicted"/>
<evidence type="ECO:0000256" key="8">
    <source>
        <dbReference type="ARBA" id="ARBA00022737"/>
    </source>
</evidence>
<keyword evidence="9" id="KW-1133">Transmembrane helix</keyword>
<dbReference type="InterPro" id="IPR036055">
    <property type="entry name" value="LDL_receptor-like_sf"/>
</dbReference>
<evidence type="ECO:0000256" key="10">
    <source>
        <dbReference type="ARBA" id="ARBA00023136"/>
    </source>
</evidence>
<dbReference type="CDD" id="cd00112">
    <property type="entry name" value="LDLa"/>
    <property type="match status" value="3"/>
</dbReference>
<feature type="disulfide bond" evidence="14">
    <location>
        <begin position="150"/>
        <end position="168"/>
    </location>
</feature>
<keyword evidence="10" id="KW-0472">Membrane</keyword>
<evidence type="ECO:0000256" key="12">
    <source>
        <dbReference type="ARBA" id="ARBA00023170"/>
    </source>
</evidence>
<dbReference type="PROSITE" id="PS50068">
    <property type="entry name" value="LDLRA_2"/>
    <property type="match status" value="3"/>
</dbReference>
<dbReference type="PANTHER" id="PTHR22722">
    <property type="entry name" value="LOW-DENSITY LIPOPROTEIN RECEPTOR-RELATED PROTEIN 2-RELATED"/>
    <property type="match status" value="1"/>
</dbReference>
<accession>A0A7R9CQ52</accession>
<dbReference type="FunFam" id="4.10.400.10:FF:000113">
    <property type="entry name" value="Low-density lipoprotein receptor-related protein 8"/>
    <property type="match status" value="1"/>
</dbReference>
<keyword evidence="5" id="KW-0245">EGF-like domain</keyword>
<dbReference type="GO" id="GO:0005886">
    <property type="term" value="C:plasma membrane"/>
    <property type="evidence" value="ECO:0007669"/>
    <property type="project" value="UniProtKB-SubCell"/>
</dbReference>
<organism evidence="15">
    <name type="scientific">Timema cristinae</name>
    <name type="common">Walking stick</name>
    <dbReference type="NCBI Taxonomy" id="61476"/>
    <lineage>
        <taxon>Eukaryota</taxon>
        <taxon>Metazoa</taxon>
        <taxon>Ecdysozoa</taxon>
        <taxon>Arthropoda</taxon>
        <taxon>Hexapoda</taxon>
        <taxon>Insecta</taxon>
        <taxon>Pterygota</taxon>
        <taxon>Neoptera</taxon>
        <taxon>Polyneoptera</taxon>
        <taxon>Phasmatodea</taxon>
        <taxon>Timematodea</taxon>
        <taxon>Timematoidea</taxon>
        <taxon>Timematidae</taxon>
        <taxon>Timema</taxon>
    </lineage>
</organism>
<dbReference type="GO" id="GO:0006897">
    <property type="term" value="P:endocytosis"/>
    <property type="evidence" value="ECO:0007669"/>
    <property type="project" value="UniProtKB-KW"/>
</dbReference>
<dbReference type="PRINTS" id="PR00261">
    <property type="entry name" value="LDLRECEPTOR"/>
</dbReference>
<evidence type="ECO:0000256" key="13">
    <source>
        <dbReference type="ARBA" id="ARBA00023180"/>
    </source>
</evidence>
<dbReference type="InterPro" id="IPR051221">
    <property type="entry name" value="LDLR-related"/>
</dbReference>
<dbReference type="EMBL" id="OC317845">
    <property type="protein sequence ID" value="CAD7399348.1"/>
    <property type="molecule type" value="Genomic_DNA"/>
</dbReference>
<evidence type="ECO:0000256" key="11">
    <source>
        <dbReference type="ARBA" id="ARBA00023157"/>
    </source>
</evidence>
<keyword evidence="6" id="KW-0254">Endocytosis</keyword>
<feature type="disulfide bond" evidence="14">
    <location>
        <begin position="162"/>
        <end position="177"/>
    </location>
</feature>
<keyword evidence="8" id="KW-0677">Repeat</keyword>
<keyword evidence="11 14" id="KW-1015">Disulfide bond</keyword>
<keyword evidence="12" id="KW-0675">Receptor</keyword>
<dbReference type="GO" id="GO:0005576">
    <property type="term" value="C:extracellular region"/>
    <property type="evidence" value="ECO:0007669"/>
    <property type="project" value="UniProtKB-SubCell"/>
</dbReference>
<keyword evidence="13" id="KW-0325">Glycoprotein</keyword>
<protein>
    <submittedName>
        <fullName evidence="15">Uncharacterized protein</fullName>
    </submittedName>
</protein>
<evidence type="ECO:0000256" key="14">
    <source>
        <dbReference type="PROSITE-ProRule" id="PRU00124"/>
    </source>
</evidence>
<evidence type="ECO:0000256" key="4">
    <source>
        <dbReference type="ARBA" id="ARBA00022525"/>
    </source>
</evidence>
<dbReference type="PROSITE" id="PS01209">
    <property type="entry name" value="LDLRA_1"/>
    <property type="match status" value="2"/>
</dbReference>
<comment type="subcellular location">
    <subcellularLocation>
        <location evidence="1">Cell membrane</location>
        <topology evidence="1">Single-pass type I membrane protein</topology>
    </subcellularLocation>
    <subcellularLocation>
        <location evidence="2">Secreted</location>
    </subcellularLocation>
</comment>